<feature type="transmembrane region" description="Helical" evidence="2">
    <location>
        <begin position="203"/>
        <end position="224"/>
    </location>
</feature>
<feature type="transmembrane region" description="Helical" evidence="2">
    <location>
        <begin position="279"/>
        <end position="300"/>
    </location>
</feature>
<organism evidence="3 4">
    <name type="scientific">Coleophoma cylindrospora</name>
    <dbReference type="NCBI Taxonomy" id="1849047"/>
    <lineage>
        <taxon>Eukaryota</taxon>
        <taxon>Fungi</taxon>
        <taxon>Dikarya</taxon>
        <taxon>Ascomycota</taxon>
        <taxon>Pezizomycotina</taxon>
        <taxon>Leotiomycetes</taxon>
        <taxon>Helotiales</taxon>
        <taxon>Dermateaceae</taxon>
        <taxon>Coleophoma</taxon>
    </lineage>
</organism>
<feature type="region of interest" description="Disordered" evidence="1">
    <location>
        <begin position="1"/>
        <end position="78"/>
    </location>
</feature>
<evidence type="ECO:0000256" key="2">
    <source>
        <dbReference type="SAM" id="Phobius"/>
    </source>
</evidence>
<name>A0A3D8QH76_9HELO</name>
<keyword evidence="2" id="KW-0472">Membrane</keyword>
<keyword evidence="4" id="KW-1185">Reference proteome</keyword>
<evidence type="ECO:0000313" key="3">
    <source>
        <dbReference type="EMBL" id="RDW61020.1"/>
    </source>
</evidence>
<dbReference type="PANTHER" id="PTHR42024">
    <property type="entry name" value="AMINO ACID PERMEASE_ SLC12A DOMAIN-CONTAINING PROTEIN"/>
    <property type="match status" value="1"/>
</dbReference>
<keyword evidence="2" id="KW-1133">Transmembrane helix</keyword>
<reference evidence="3 4" key="1">
    <citation type="journal article" date="2018" name="IMA Fungus">
        <title>IMA Genome-F 9: Draft genome sequence of Annulohypoxylon stygium, Aspergillus mulundensis, Berkeleyomyces basicola (syn. Thielaviopsis basicola), Ceratocystis smalleyi, two Cercospora beticola strains, Coleophoma cylindrospora, Fusarium fracticaudum, Phialophora cf. hyalina, and Morchella septimelata.</title>
        <authorList>
            <person name="Wingfield B.D."/>
            <person name="Bills G.F."/>
            <person name="Dong Y."/>
            <person name="Huang W."/>
            <person name="Nel W.J."/>
            <person name="Swalarsk-Parry B.S."/>
            <person name="Vaghefi N."/>
            <person name="Wilken P.M."/>
            <person name="An Z."/>
            <person name="de Beer Z.W."/>
            <person name="De Vos L."/>
            <person name="Chen L."/>
            <person name="Duong T.A."/>
            <person name="Gao Y."/>
            <person name="Hammerbacher A."/>
            <person name="Kikkert J.R."/>
            <person name="Li Y."/>
            <person name="Li H."/>
            <person name="Li K."/>
            <person name="Li Q."/>
            <person name="Liu X."/>
            <person name="Ma X."/>
            <person name="Naidoo K."/>
            <person name="Pethybridge S.J."/>
            <person name="Sun J."/>
            <person name="Steenkamp E.T."/>
            <person name="van der Nest M.A."/>
            <person name="van Wyk S."/>
            <person name="Wingfield M.J."/>
            <person name="Xiong C."/>
            <person name="Yue Q."/>
            <person name="Zhang X."/>
        </authorList>
    </citation>
    <scope>NUCLEOTIDE SEQUENCE [LARGE SCALE GENOMIC DNA]</scope>
    <source>
        <strain evidence="3 4">BP6252</strain>
    </source>
</reference>
<accession>A0A3D8QH76</accession>
<dbReference type="OrthoDB" id="4838853at2759"/>
<feature type="transmembrane region" description="Helical" evidence="2">
    <location>
        <begin position="236"/>
        <end position="259"/>
    </location>
</feature>
<dbReference type="PANTHER" id="PTHR42024:SF1">
    <property type="entry name" value="AMINO ACID PERMEASE_ SLC12A DOMAIN-CONTAINING PROTEIN"/>
    <property type="match status" value="1"/>
</dbReference>
<feature type="compositionally biased region" description="Polar residues" evidence="1">
    <location>
        <begin position="1"/>
        <end position="10"/>
    </location>
</feature>
<feature type="transmembrane region" description="Helical" evidence="2">
    <location>
        <begin position="312"/>
        <end position="330"/>
    </location>
</feature>
<feature type="transmembrane region" description="Helical" evidence="2">
    <location>
        <begin position="121"/>
        <end position="139"/>
    </location>
</feature>
<comment type="caution">
    <text evidence="3">The sequence shown here is derived from an EMBL/GenBank/DDBJ whole genome shotgun (WGS) entry which is preliminary data.</text>
</comment>
<evidence type="ECO:0000313" key="4">
    <source>
        <dbReference type="Proteomes" id="UP000256645"/>
    </source>
</evidence>
<dbReference type="EMBL" id="PDLM01000015">
    <property type="protein sequence ID" value="RDW61020.1"/>
    <property type="molecule type" value="Genomic_DNA"/>
</dbReference>
<gene>
    <name evidence="3" type="ORF">BP6252_12403</name>
</gene>
<sequence>MPTLSRTSGSAEPLRPGTATTTPASVDLEMQHPEENQSPQESTIDDTRYPRNPRNPRTSMALSSHTTSRVNEPLPPLHTPHRKRITKLTIGLLLCTLDLCVLPMVYYYAFKYGTNLSLQKIFAIITGVYGLLSFTHFFFRSLKLFRKNTAPNFRPLGWTRWGTAEFTEVNLLIVITIVEIELIAATAPSNPIVRLCAMPSPSICFYFGFVFIASSTLTALQWKLPFNMSSTPKGSLWRPALLAMIEDAGAIEGQGGVVFRQQIMKRYEVSPLFRNMIQLLSWMWGIGFLGIGVISTVLVMELDVDTGFGFGWGLPYAFAVVWIWLTIVFVRRQLQKERNAWRMKDELSGVDRSLA</sequence>
<evidence type="ECO:0000256" key="1">
    <source>
        <dbReference type="SAM" id="MobiDB-lite"/>
    </source>
</evidence>
<feature type="transmembrane region" description="Helical" evidence="2">
    <location>
        <begin position="88"/>
        <end position="109"/>
    </location>
</feature>
<dbReference type="Proteomes" id="UP000256645">
    <property type="component" value="Unassembled WGS sequence"/>
</dbReference>
<dbReference type="AlphaFoldDB" id="A0A3D8QH76"/>
<keyword evidence="2" id="KW-0812">Transmembrane</keyword>
<dbReference type="STRING" id="1849047.A0A3D8QH76"/>
<feature type="compositionally biased region" description="Polar residues" evidence="1">
    <location>
        <begin position="58"/>
        <end position="70"/>
    </location>
</feature>
<protein>
    <submittedName>
        <fullName evidence="3">Uncharacterized protein</fullName>
    </submittedName>
</protein>
<proteinExistence type="predicted"/>